<evidence type="ECO:0000256" key="1">
    <source>
        <dbReference type="SAM" id="SignalP"/>
    </source>
</evidence>
<proteinExistence type="predicted"/>
<dbReference type="OrthoDB" id="10631798at2759"/>
<keyword evidence="1" id="KW-0732">Signal</keyword>
<feature type="chain" id="PRO_5009630173" evidence="1">
    <location>
        <begin position="20"/>
        <end position="176"/>
    </location>
</feature>
<organism evidence="2 3">
    <name type="scientific">Tritrichomonas foetus</name>
    <dbReference type="NCBI Taxonomy" id="1144522"/>
    <lineage>
        <taxon>Eukaryota</taxon>
        <taxon>Metamonada</taxon>
        <taxon>Parabasalia</taxon>
        <taxon>Tritrichomonadida</taxon>
        <taxon>Tritrichomonadidae</taxon>
        <taxon>Tritrichomonas</taxon>
    </lineage>
</organism>
<dbReference type="EMBL" id="MLAK01001038">
    <property type="protein sequence ID" value="OHS98709.1"/>
    <property type="molecule type" value="Genomic_DNA"/>
</dbReference>
<dbReference type="Proteomes" id="UP000179807">
    <property type="component" value="Unassembled WGS sequence"/>
</dbReference>
<sequence>MRSLSTLILSSLSTCFTNGCWRSMSIVGLCFGSTTMHLLTKSWKTPDSLFPCLNPGNPCWRIACIACVALYSQYGGPPSASSTAVVPTLQISAGKVYFWFSIMTSGAIQYGVPIVETVENVVASTANCLETPKSVSLSSPFVLAKILAALMSRCTILNFLWRRLRAIKRSCITKAI</sequence>
<evidence type="ECO:0000313" key="3">
    <source>
        <dbReference type="Proteomes" id="UP000179807"/>
    </source>
</evidence>
<dbReference type="RefSeq" id="XP_068351846.1">
    <property type="nucleotide sequence ID" value="XM_068494442.1"/>
</dbReference>
<dbReference type="GeneID" id="94829146"/>
<gene>
    <name evidence="2" type="ORF">TRFO_08686</name>
</gene>
<dbReference type="VEuPathDB" id="TrichDB:TRFO_08686"/>
<keyword evidence="3" id="KW-1185">Reference proteome</keyword>
<evidence type="ECO:0000313" key="2">
    <source>
        <dbReference type="EMBL" id="OHS98709.1"/>
    </source>
</evidence>
<accession>A0A1J4JME2</accession>
<name>A0A1J4JME2_9EUKA</name>
<comment type="caution">
    <text evidence="2">The sequence shown here is derived from an EMBL/GenBank/DDBJ whole genome shotgun (WGS) entry which is preliminary data.</text>
</comment>
<protein>
    <submittedName>
        <fullName evidence="2">Uncharacterized protein</fullName>
    </submittedName>
</protein>
<feature type="signal peptide" evidence="1">
    <location>
        <begin position="1"/>
        <end position="19"/>
    </location>
</feature>
<dbReference type="AlphaFoldDB" id="A0A1J4JME2"/>
<reference evidence="2" key="1">
    <citation type="submission" date="2016-10" db="EMBL/GenBank/DDBJ databases">
        <authorList>
            <person name="Benchimol M."/>
            <person name="Almeida L.G."/>
            <person name="Vasconcelos A.T."/>
            <person name="Perreira-Neves A."/>
            <person name="Rosa I.A."/>
            <person name="Tasca T."/>
            <person name="Bogo M.R."/>
            <person name="de Souza W."/>
        </authorList>
    </citation>
    <scope>NUCLEOTIDE SEQUENCE [LARGE SCALE GENOMIC DNA]</scope>
    <source>
        <strain evidence="2">K</strain>
    </source>
</reference>